<name>A0ABP8S152_9PSEU</name>
<protein>
    <recommendedName>
        <fullName evidence="3">Teichuronopeptide biosynthesis TupA-like protein</fullName>
    </recommendedName>
</protein>
<gene>
    <name evidence="1" type="ORF">GCM10023175_62110</name>
</gene>
<comment type="caution">
    <text evidence="1">The sequence shown here is derived from an EMBL/GenBank/DDBJ whole genome shotgun (WGS) entry which is preliminary data.</text>
</comment>
<dbReference type="EMBL" id="BAABGT010000102">
    <property type="protein sequence ID" value="GAA4557560.1"/>
    <property type="molecule type" value="Genomic_DNA"/>
</dbReference>
<proteinExistence type="predicted"/>
<reference evidence="2" key="1">
    <citation type="journal article" date="2019" name="Int. J. Syst. Evol. Microbiol.">
        <title>The Global Catalogue of Microorganisms (GCM) 10K type strain sequencing project: providing services to taxonomists for standard genome sequencing and annotation.</title>
        <authorList>
            <consortium name="The Broad Institute Genomics Platform"/>
            <consortium name="The Broad Institute Genome Sequencing Center for Infectious Disease"/>
            <person name="Wu L."/>
            <person name="Ma J."/>
        </authorList>
    </citation>
    <scope>NUCLEOTIDE SEQUENCE [LARGE SCALE GENOMIC DNA]</scope>
    <source>
        <strain evidence="2">JCM 17906</strain>
    </source>
</reference>
<dbReference type="Proteomes" id="UP001501598">
    <property type="component" value="Unassembled WGS sequence"/>
</dbReference>
<dbReference type="Pfam" id="PF14305">
    <property type="entry name" value="ATPgrasp_TupA"/>
    <property type="match status" value="1"/>
</dbReference>
<evidence type="ECO:0000313" key="2">
    <source>
        <dbReference type="Proteomes" id="UP001501598"/>
    </source>
</evidence>
<evidence type="ECO:0000313" key="1">
    <source>
        <dbReference type="EMBL" id="GAA4557560.1"/>
    </source>
</evidence>
<keyword evidence="2" id="KW-1185">Reference proteome</keyword>
<dbReference type="RefSeq" id="WP_345426394.1">
    <property type="nucleotide sequence ID" value="NZ_BAABGT010000102.1"/>
</dbReference>
<organism evidence="1 2">
    <name type="scientific">Pseudonocardia xishanensis</name>
    <dbReference type="NCBI Taxonomy" id="630995"/>
    <lineage>
        <taxon>Bacteria</taxon>
        <taxon>Bacillati</taxon>
        <taxon>Actinomycetota</taxon>
        <taxon>Actinomycetes</taxon>
        <taxon>Pseudonocardiales</taxon>
        <taxon>Pseudonocardiaceae</taxon>
        <taxon>Pseudonocardia</taxon>
    </lineage>
</organism>
<evidence type="ECO:0008006" key="3">
    <source>
        <dbReference type="Google" id="ProtNLM"/>
    </source>
</evidence>
<dbReference type="InterPro" id="IPR029465">
    <property type="entry name" value="ATPgrasp_TupA"/>
</dbReference>
<accession>A0ABP8S152</accession>
<sequence>MIPVPRRSSGRPSDGETGVRWRERSRLVRAARLWRTRNPRTFREKVRFKMLRDHRELVVTWADKAAVRGHVAAVVGERYLPHVYAIVDDPAALYDVVLPEAYVVKPTHGSGTAIVVSDRAPADARLPTEPGSWVYRHVRPEFAPPDEVVRIARGWTAQLYGRGPNHEWVYGRMPRRILVEELLVGVDGALPRDYKFFVFHGRCAFVQVDDGRFGRRTRDFFRPDWQHLPLRGGPAWAEPAPAKPACLTEMIEVAERLGADTDFVRVDLYDVDGRVVFGELTSFPAGGDSPFDPSSFDEEFGRPWTVPRRYR</sequence>